<dbReference type="PANTHER" id="PTHR34301">
    <property type="entry name" value="DNA-BINDING PROTEIN-RELATED"/>
    <property type="match status" value="1"/>
</dbReference>
<dbReference type="Pfam" id="PF01637">
    <property type="entry name" value="ATPase_2"/>
    <property type="match status" value="1"/>
</dbReference>
<dbReference type="AlphaFoldDB" id="K5CMK2"/>
<dbReference type="GO" id="GO:0005524">
    <property type="term" value="F:ATP binding"/>
    <property type="evidence" value="ECO:0007669"/>
    <property type="project" value="InterPro"/>
</dbReference>
<dbReference type="PANTHER" id="PTHR34301:SF8">
    <property type="entry name" value="ATPASE DOMAIN-CONTAINING PROTEIN"/>
    <property type="match status" value="1"/>
</dbReference>
<accession>K5CMK2</accession>
<dbReference type="Proteomes" id="UP000007995">
    <property type="component" value="Unassembled WGS sequence"/>
</dbReference>
<dbReference type="SUPFAM" id="SSF52540">
    <property type="entry name" value="P-loop containing nucleoside triphosphate hydrolases"/>
    <property type="match status" value="1"/>
</dbReference>
<reference evidence="2 3" key="1">
    <citation type="submission" date="2012-02" db="EMBL/GenBank/DDBJ databases">
        <title>The Genome Sequence of Bacteroides finegoldii CL09T03C10.</title>
        <authorList>
            <consortium name="The Broad Institute Genome Sequencing Platform"/>
            <person name="Earl A."/>
            <person name="Ward D."/>
            <person name="Feldgarden M."/>
            <person name="Gevers D."/>
            <person name="Zitomersky N.L."/>
            <person name="Coyne M.J."/>
            <person name="Comstock L.E."/>
            <person name="Young S.K."/>
            <person name="Zeng Q."/>
            <person name="Gargeya S."/>
            <person name="Fitzgerald M."/>
            <person name="Haas B."/>
            <person name="Abouelleil A."/>
            <person name="Alvarado L."/>
            <person name="Arachchi H.M."/>
            <person name="Berlin A."/>
            <person name="Chapman S.B."/>
            <person name="Gearin G."/>
            <person name="Goldberg J."/>
            <person name="Griggs A."/>
            <person name="Gujja S."/>
            <person name="Hansen M."/>
            <person name="Heiman D."/>
            <person name="Howarth C."/>
            <person name="Larimer J."/>
            <person name="Lui A."/>
            <person name="MacDonald P.J.P."/>
            <person name="McCowen C."/>
            <person name="Montmayeur A."/>
            <person name="Murphy C."/>
            <person name="Neiman D."/>
            <person name="Pearson M."/>
            <person name="Priest M."/>
            <person name="Roberts A."/>
            <person name="Saif S."/>
            <person name="Shea T."/>
            <person name="Sisk P."/>
            <person name="Stolte C."/>
            <person name="Sykes S."/>
            <person name="Wortman J."/>
            <person name="Nusbaum C."/>
            <person name="Birren B."/>
        </authorList>
    </citation>
    <scope>NUCLEOTIDE SEQUENCE [LARGE SCALE GENOMIC DNA]</scope>
    <source>
        <strain evidence="2 3">CL09T03C10</strain>
    </source>
</reference>
<sequence>MNQNPFITSGYVSPEYFCDREQESAEIIMDIEGRNNKVMISPRRMGKTGLILHCFHKPELSENYYCFFIDIYSTLNLSDFIVLLGNKICEVLKPKGKNAVEAFCRIVRSLEFRISFDSQGLLEASFGIGDIKDPQRTLDEIFSYINTASKRCVVAIDEFQQISKYPEAHTEALLRTYVQHCPNASFIFAGSQRHMLQNMFFSASKPFYHSASVLSLKPIPLEKYSDFIIRHFRESGKRISAEEVAYVYELFEGHTWYIQSVFYLAYYMTTDICTAEIIRNAIEKKLDDSGEIYESILYGIPEKQRGLLKALACEGKAERIQSGAFIKKYNLSSASSVQSAAKRLLDSDLITTENNNFYSISDRFLAMWLKRKLCLNWI</sequence>
<proteinExistence type="predicted"/>
<name>K5CMK2_9BACE</name>
<dbReference type="InterPro" id="IPR027417">
    <property type="entry name" value="P-loop_NTPase"/>
</dbReference>
<organism evidence="2 3">
    <name type="scientific">Bacteroides finegoldii CL09T03C10</name>
    <dbReference type="NCBI Taxonomy" id="997888"/>
    <lineage>
        <taxon>Bacteria</taxon>
        <taxon>Pseudomonadati</taxon>
        <taxon>Bacteroidota</taxon>
        <taxon>Bacteroidia</taxon>
        <taxon>Bacteroidales</taxon>
        <taxon>Bacteroidaceae</taxon>
        <taxon>Bacteroides</taxon>
    </lineage>
</organism>
<dbReference type="RefSeq" id="WP_007763158.1">
    <property type="nucleotide sequence ID" value="NZ_AKBZ01000004.1"/>
</dbReference>
<dbReference type="HOGENOM" id="CLU_053804_1_1_10"/>
<dbReference type="OrthoDB" id="9805535at2"/>
<dbReference type="InterPro" id="IPR011579">
    <property type="entry name" value="ATPase_dom"/>
</dbReference>
<dbReference type="EMBL" id="AGXW01000008">
    <property type="protein sequence ID" value="EKJ91021.1"/>
    <property type="molecule type" value="Genomic_DNA"/>
</dbReference>
<gene>
    <name evidence="2" type="ORF">HMPREF1057_02323</name>
</gene>
<dbReference type="Gene3D" id="3.40.50.300">
    <property type="entry name" value="P-loop containing nucleotide triphosphate hydrolases"/>
    <property type="match status" value="1"/>
</dbReference>
<evidence type="ECO:0000313" key="3">
    <source>
        <dbReference type="Proteomes" id="UP000007995"/>
    </source>
</evidence>
<evidence type="ECO:0000259" key="1">
    <source>
        <dbReference type="Pfam" id="PF01637"/>
    </source>
</evidence>
<evidence type="ECO:0000313" key="2">
    <source>
        <dbReference type="EMBL" id="EKJ91021.1"/>
    </source>
</evidence>
<feature type="domain" description="ATPase" evidence="1">
    <location>
        <begin position="17"/>
        <end position="260"/>
    </location>
</feature>
<comment type="caution">
    <text evidence="2">The sequence shown here is derived from an EMBL/GenBank/DDBJ whole genome shotgun (WGS) entry which is preliminary data.</text>
</comment>
<protein>
    <recommendedName>
        <fullName evidence="1">ATPase domain-containing protein</fullName>
    </recommendedName>
</protein>